<keyword evidence="4" id="KW-0560">Oxidoreductase</keyword>
<dbReference type="AlphaFoldDB" id="A0AAE9YBB9"/>
<feature type="transmembrane region" description="Helical" evidence="7">
    <location>
        <begin position="115"/>
        <end position="136"/>
    </location>
</feature>
<evidence type="ECO:0000256" key="4">
    <source>
        <dbReference type="ARBA" id="ARBA00023002"/>
    </source>
</evidence>
<protein>
    <submittedName>
        <fullName evidence="9">Sterol desaturase family protein</fullName>
    </submittedName>
</protein>
<keyword evidence="5" id="KW-0443">Lipid metabolism</keyword>
<evidence type="ECO:0000256" key="5">
    <source>
        <dbReference type="ARBA" id="ARBA00023098"/>
    </source>
</evidence>
<feature type="domain" description="Fatty acid hydroxylase" evidence="8">
    <location>
        <begin position="119"/>
        <end position="253"/>
    </location>
</feature>
<dbReference type="RefSeq" id="WP_272737495.1">
    <property type="nucleotide sequence ID" value="NZ_CP116942.1"/>
</dbReference>
<evidence type="ECO:0000256" key="2">
    <source>
        <dbReference type="ARBA" id="ARBA00022692"/>
    </source>
</evidence>
<keyword evidence="10" id="KW-1185">Reference proteome</keyword>
<feature type="transmembrane region" description="Helical" evidence="7">
    <location>
        <begin position="79"/>
        <end position="103"/>
    </location>
</feature>
<evidence type="ECO:0000256" key="3">
    <source>
        <dbReference type="ARBA" id="ARBA00022989"/>
    </source>
</evidence>
<evidence type="ECO:0000313" key="10">
    <source>
        <dbReference type="Proteomes" id="UP001216390"/>
    </source>
</evidence>
<dbReference type="GO" id="GO:0050479">
    <property type="term" value="F:glyceryl-ether monooxygenase activity"/>
    <property type="evidence" value="ECO:0007669"/>
    <property type="project" value="TreeGrafter"/>
</dbReference>
<proteinExistence type="predicted"/>
<dbReference type="GO" id="GO:0005506">
    <property type="term" value="F:iron ion binding"/>
    <property type="evidence" value="ECO:0007669"/>
    <property type="project" value="InterPro"/>
</dbReference>
<gene>
    <name evidence="9" type="ORF">PO878_04475</name>
</gene>
<reference evidence="9" key="1">
    <citation type="submission" date="2023-01" db="EMBL/GenBank/DDBJ databases">
        <title>The diversity of Class Acidimicrobiia in South China Sea sediment environments and the proposal of Iamia marina sp. nov., a novel species of the genus Iamia.</title>
        <authorList>
            <person name="He Y."/>
            <person name="Tian X."/>
        </authorList>
    </citation>
    <scope>NUCLEOTIDE SEQUENCE</scope>
    <source>
        <strain evidence="9">DSM 19957</strain>
    </source>
</reference>
<name>A0AAE9YBB9_9ACTN</name>
<comment type="subcellular location">
    <subcellularLocation>
        <location evidence="1">Endomembrane system</location>
        <topology evidence="1">Multi-pass membrane protein</topology>
    </subcellularLocation>
</comment>
<dbReference type="GO" id="GO:0006643">
    <property type="term" value="P:membrane lipid metabolic process"/>
    <property type="evidence" value="ECO:0007669"/>
    <property type="project" value="TreeGrafter"/>
</dbReference>
<dbReference type="PANTHER" id="PTHR21624:SF1">
    <property type="entry name" value="ALKYLGLYCEROL MONOOXYGENASE"/>
    <property type="match status" value="1"/>
</dbReference>
<evidence type="ECO:0000313" key="9">
    <source>
        <dbReference type="EMBL" id="WCO67978.1"/>
    </source>
</evidence>
<evidence type="ECO:0000259" key="8">
    <source>
        <dbReference type="Pfam" id="PF04116"/>
    </source>
</evidence>
<keyword evidence="2 7" id="KW-0812">Transmembrane</keyword>
<dbReference type="Proteomes" id="UP001216390">
    <property type="component" value="Chromosome"/>
</dbReference>
<feature type="transmembrane region" description="Helical" evidence="7">
    <location>
        <begin position="42"/>
        <end position="58"/>
    </location>
</feature>
<evidence type="ECO:0000256" key="6">
    <source>
        <dbReference type="ARBA" id="ARBA00023136"/>
    </source>
</evidence>
<dbReference type="PANTHER" id="PTHR21624">
    <property type="entry name" value="STEROL DESATURASE-RELATED PROTEIN"/>
    <property type="match status" value="1"/>
</dbReference>
<dbReference type="GO" id="GO:0016020">
    <property type="term" value="C:membrane"/>
    <property type="evidence" value="ECO:0007669"/>
    <property type="project" value="GOC"/>
</dbReference>
<evidence type="ECO:0000256" key="1">
    <source>
        <dbReference type="ARBA" id="ARBA00004127"/>
    </source>
</evidence>
<accession>A0AAE9YBB9</accession>
<dbReference type="InterPro" id="IPR006694">
    <property type="entry name" value="Fatty_acid_hydroxylase"/>
</dbReference>
<feature type="transmembrane region" description="Helical" evidence="7">
    <location>
        <begin position="18"/>
        <end position="36"/>
    </location>
</feature>
<dbReference type="GO" id="GO:0008610">
    <property type="term" value="P:lipid biosynthetic process"/>
    <property type="evidence" value="ECO:0007669"/>
    <property type="project" value="InterPro"/>
</dbReference>
<dbReference type="GO" id="GO:0012505">
    <property type="term" value="C:endomembrane system"/>
    <property type="evidence" value="ECO:0007669"/>
    <property type="project" value="UniProtKB-SubCell"/>
</dbReference>
<keyword evidence="3 7" id="KW-1133">Transmembrane helix</keyword>
<sequence length="293" mass="31718">MDTTAITDRVLLGAAVRYLHLPLLLLVANGAVLWFARHGQHAAVIAVVVAAMGWTFLAERILPYDHQWNVDRADGRRDALYAVLNESLTAASVAALPLLAGHLTVADLWPSGLPFVVQVLLALVVLDAGITLAHLASHRLGWLWRFHAVHHSVTRFYGLNGLMKHPVHQAVEMTAGIAPLVLIGIPLPVAVALAGCVAIQLLLQHANVAYATGPLASWLAINAEHRLHHLRGPGEGDVNFGLFTLVWDRALGTYAAADSRPRIRSEDIGITDRSDYPTGLVPQLVEPFRRGAE</sequence>
<keyword evidence="6 7" id="KW-0472">Membrane</keyword>
<feature type="transmembrane region" description="Helical" evidence="7">
    <location>
        <begin position="180"/>
        <end position="203"/>
    </location>
</feature>
<dbReference type="Pfam" id="PF04116">
    <property type="entry name" value="FA_hydroxylase"/>
    <property type="match status" value="1"/>
</dbReference>
<dbReference type="EMBL" id="CP116942">
    <property type="protein sequence ID" value="WCO67978.1"/>
    <property type="molecule type" value="Genomic_DNA"/>
</dbReference>
<organism evidence="9 10">
    <name type="scientific">Iamia majanohamensis</name>
    <dbReference type="NCBI Taxonomy" id="467976"/>
    <lineage>
        <taxon>Bacteria</taxon>
        <taxon>Bacillati</taxon>
        <taxon>Actinomycetota</taxon>
        <taxon>Acidimicrobiia</taxon>
        <taxon>Acidimicrobiales</taxon>
        <taxon>Iamiaceae</taxon>
        <taxon>Iamia</taxon>
    </lineage>
</organism>
<dbReference type="KEGG" id="ima:PO878_04475"/>
<dbReference type="InterPro" id="IPR051689">
    <property type="entry name" value="Sterol_desaturase/TMEM195"/>
</dbReference>
<evidence type="ECO:0000256" key="7">
    <source>
        <dbReference type="SAM" id="Phobius"/>
    </source>
</evidence>